<dbReference type="Gene3D" id="3.50.30.30">
    <property type="match status" value="1"/>
</dbReference>
<keyword evidence="4" id="KW-0732">Signal</keyword>
<evidence type="ECO:0000259" key="12">
    <source>
        <dbReference type="Pfam" id="PF02225"/>
    </source>
</evidence>
<dbReference type="Pfam" id="PF06280">
    <property type="entry name" value="fn3_5"/>
    <property type="match status" value="1"/>
</dbReference>
<comment type="similarity">
    <text evidence="1 8 9">Belongs to the peptidase S8 family.</text>
</comment>
<reference evidence="14" key="2">
    <citation type="submission" date="2023-02" db="EMBL/GenBank/DDBJ databases">
        <authorList>
            <consortium name="DOE Joint Genome Institute"/>
            <person name="Mondo S.J."/>
            <person name="Chang Y."/>
            <person name="Wang Y."/>
            <person name="Ahrendt S."/>
            <person name="Andreopoulos W."/>
            <person name="Barry K."/>
            <person name="Beard J."/>
            <person name="Benny G.L."/>
            <person name="Blankenship S."/>
            <person name="Bonito G."/>
            <person name="Cuomo C."/>
            <person name="Desiro A."/>
            <person name="Gervers K.A."/>
            <person name="Hundley H."/>
            <person name="Kuo A."/>
            <person name="LaButti K."/>
            <person name="Lang B.F."/>
            <person name="Lipzen A."/>
            <person name="O'Donnell K."/>
            <person name="Pangilinan J."/>
            <person name="Reynolds N."/>
            <person name="Sandor L."/>
            <person name="Smith M.W."/>
            <person name="Tsang A."/>
            <person name="Grigoriev I.V."/>
            <person name="Stajich J.E."/>
            <person name="Spatafora J.W."/>
        </authorList>
    </citation>
    <scope>NUCLEOTIDE SEQUENCE</scope>
    <source>
        <strain evidence="14">RSA 2281</strain>
    </source>
</reference>
<keyword evidence="5 8" id="KW-0378">Hydrolase</keyword>
<dbReference type="InterPro" id="IPR010435">
    <property type="entry name" value="C5a/SBT2-like_Fn3"/>
</dbReference>
<dbReference type="PANTHER" id="PTHR43399:SF4">
    <property type="entry name" value="CELL WALL-ASSOCIATED PROTEASE"/>
    <property type="match status" value="1"/>
</dbReference>
<dbReference type="Gene3D" id="2.60.40.1710">
    <property type="entry name" value="Subtilisin-like superfamily"/>
    <property type="match status" value="1"/>
</dbReference>
<feature type="active site" description="Charge relay system" evidence="7 8">
    <location>
        <position position="87"/>
    </location>
</feature>
<comment type="caution">
    <text evidence="14">The sequence shown here is derived from an EMBL/GenBank/DDBJ whole genome shotgun (WGS) entry which is preliminary data.</text>
</comment>
<dbReference type="PRINTS" id="PR00723">
    <property type="entry name" value="SUBTILISIN"/>
</dbReference>
<accession>A0AAD5PFT8</accession>
<feature type="compositionally biased region" description="Basic and acidic residues" evidence="10">
    <location>
        <begin position="58"/>
        <end position="72"/>
    </location>
</feature>
<dbReference type="InterPro" id="IPR023827">
    <property type="entry name" value="Peptidase_S8_Asp-AS"/>
</dbReference>
<evidence type="ECO:0000259" key="13">
    <source>
        <dbReference type="Pfam" id="PF06280"/>
    </source>
</evidence>
<keyword evidence="3 8" id="KW-0645">Protease</keyword>
<evidence type="ECO:0000259" key="11">
    <source>
        <dbReference type="Pfam" id="PF00082"/>
    </source>
</evidence>
<dbReference type="CDD" id="cd07489">
    <property type="entry name" value="Peptidases_S8_5"/>
    <property type="match status" value="1"/>
</dbReference>
<evidence type="ECO:0000256" key="7">
    <source>
        <dbReference type="PIRSR" id="PIRSR615500-1"/>
    </source>
</evidence>
<dbReference type="PROSITE" id="PS51892">
    <property type="entry name" value="SUBTILASE"/>
    <property type="match status" value="1"/>
</dbReference>
<feature type="active site" description="Charge relay system" evidence="7 8">
    <location>
        <position position="394"/>
    </location>
</feature>
<dbReference type="PANTHER" id="PTHR43399">
    <property type="entry name" value="SUBTILISIN-RELATED"/>
    <property type="match status" value="1"/>
</dbReference>
<name>A0AAD5PFT8_9FUNG</name>
<gene>
    <name evidence="14" type="ORF">BDA99DRAFT_435666</name>
</gene>
<evidence type="ECO:0000256" key="3">
    <source>
        <dbReference type="ARBA" id="ARBA00022670"/>
    </source>
</evidence>
<dbReference type="GO" id="GO:0016020">
    <property type="term" value="C:membrane"/>
    <property type="evidence" value="ECO:0007669"/>
    <property type="project" value="InterPro"/>
</dbReference>
<feature type="domain" description="Peptidase S8/S53" evidence="11">
    <location>
        <begin position="20"/>
        <end position="413"/>
    </location>
</feature>
<dbReference type="InterPro" id="IPR046450">
    <property type="entry name" value="PA_dom_sf"/>
</dbReference>
<dbReference type="InterPro" id="IPR015500">
    <property type="entry name" value="Peptidase_S8_subtilisin-rel"/>
</dbReference>
<dbReference type="PROSITE" id="PS00136">
    <property type="entry name" value="SUBTILASE_ASP"/>
    <property type="match status" value="1"/>
</dbReference>
<dbReference type="InterPro" id="IPR022398">
    <property type="entry name" value="Peptidase_S8_His-AS"/>
</dbReference>
<dbReference type="InterPro" id="IPR036852">
    <property type="entry name" value="Peptidase_S8/S53_dom_sf"/>
</dbReference>
<sequence length="750" mass="80703">MSTAPQTQVDRVHRELKITGKDIVVGVLDSGVDYMHPALGGGFGPGYKVRYGRDLVGDDYDSDRGTNPKPDPDPLDTCGPKTGSVGHGTHVSGIIAGKSNNFTGVAPDAILGMWRVFGCSGNADDDVIVEAMLDAFDTGVDIISMSLSDPMSWSESLTAVVAERITSKGVAVIAAASNDGERGAFTVGTPSVGKGVYSIASFDNNYHFVTIFEISNSASPQDKKSYGNITEKIPSGEIVAGDIHLGSDVDACDPKTIPSTVKGKVALVQRGTCNFIDKANNLADAGAIACVIYNTKDENLIPAAENAKIPLVGVQNEVGTAIINEMKPGATVKITFFDTPKAKPEPTGNTVSSFSSIGPAYELDVRPNLAGVGGNVFSTLPRQLGGWGTMSGTSMATPGVAGAVALVMNAWQQNNGGQKPSPQFVLEQFQNYAYKAPNKNGEHNVDSPNRQGAGLIQVYDTIQESVHISPATISFNDTEHLQKVQTITITNYGTISASYQILNNVSVSIVPYNNTSNGRYNFSEPAVYGEDTAELVFSQTTVILDPGAHVDIRITVIPPDTNPAEHIMYGGYIQFKNTDNEERRDLTVPYIGIVGNQRELPIYALGTPDLTNSTNITHYPAYGPEDVFIFDRHQSIMTKQELKNVPIFMMTLDNPTRVLSTPLYNEDNVMIGFAAFKNDTINFARSTSSTPAQFIWWDSLIPSFKDSEPPAITSVAPGKYRIGLNALKWFGNPDNPEDWETWTSSVIQVR</sequence>
<evidence type="ECO:0000256" key="8">
    <source>
        <dbReference type="PROSITE-ProRule" id="PRU01240"/>
    </source>
</evidence>
<feature type="domain" description="C5a peptidase/Subtilisin-like protease SBT2-like Fn3-like" evidence="13">
    <location>
        <begin position="473"/>
        <end position="590"/>
    </location>
</feature>
<dbReference type="PROSITE" id="PS00138">
    <property type="entry name" value="SUBTILASE_SER"/>
    <property type="match status" value="1"/>
</dbReference>
<evidence type="ECO:0000256" key="1">
    <source>
        <dbReference type="ARBA" id="ARBA00011073"/>
    </source>
</evidence>
<proteinExistence type="inferred from homology"/>
<dbReference type="Pfam" id="PF00082">
    <property type="entry name" value="Peptidase_S8"/>
    <property type="match status" value="1"/>
</dbReference>
<dbReference type="Gene3D" id="3.40.50.200">
    <property type="entry name" value="Peptidase S8/S53 domain"/>
    <property type="match status" value="1"/>
</dbReference>
<protein>
    <submittedName>
        <fullName evidence="14">Peptidase S8/S53 domain-containing protein</fullName>
    </submittedName>
</protein>
<evidence type="ECO:0000313" key="14">
    <source>
        <dbReference type="EMBL" id="KAI9267903.1"/>
    </source>
</evidence>
<dbReference type="GO" id="GO:0004252">
    <property type="term" value="F:serine-type endopeptidase activity"/>
    <property type="evidence" value="ECO:0007669"/>
    <property type="project" value="UniProtKB-UniRule"/>
</dbReference>
<evidence type="ECO:0000256" key="6">
    <source>
        <dbReference type="ARBA" id="ARBA00022825"/>
    </source>
</evidence>
<dbReference type="Proteomes" id="UP001209540">
    <property type="component" value="Unassembled WGS sequence"/>
</dbReference>
<dbReference type="InterPro" id="IPR023828">
    <property type="entry name" value="Peptidase_S8_Ser-AS"/>
</dbReference>
<organism evidence="14 15">
    <name type="scientific">Phascolomyces articulosus</name>
    <dbReference type="NCBI Taxonomy" id="60185"/>
    <lineage>
        <taxon>Eukaryota</taxon>
        <taxon>Fungi</taxon>
        <taxon>Fungi incertae sedis</taxon>
        <taxon>Mucoromycota</taxon>
        <taxon>Mucoromycotina</taxon>
        <taxon>Mucoromycetes</taxon>
        <taxon>Mucorales</taxon>
        <taxon>Lichtheimiaceae</taxon>
        <taxon>Phascolomyces</taxon>
    </lineage>
</organism>
<dbReference type="EMBL" id="JAIXMP010000009">
    <property type="protein sequence ID" value="KAI9267903.1"/>
    <property type="molecule type" value="Genomic_DNA"/>
</dbReference>
<keyword evidence="15" id="KW-1185">Reference proteome</keyword>
<evidence type="ECO:0000256" key="5">
    <source>
        <dbReference type="ARBA" id="ARBA00022801"/>
    </source>
</evidence>
<dbReference type="InterPro" id="IPR000209">
    <property type="entry name" value="Peptidase_S8/S53_dom"/>
</dbReference>
<dbReference type="SUPFAM" id="SSF52743">
    <property type="entry name" value="Subtilisin-like"/>
    <property type="match status" value="1"/>
</dbReference>
<keyword evidence="6 8" id="KW-0720">Serine protease</keyword>
<dbReference type="InterPro" id="IPR051048">
    <property type="entry name" value="Peptidase_S8/S53_subtilisin"/>
</dbReference>
<dbReference type="AlphaFoldDB" id="A0AAD5PFT8"/>
<dbReference type="InterPro" id="IPR003137">
    <property type="entry name" value="PA_domain"/>
</dbReference>
<dbReference type="InterPro" id="IPR034187">
    <property type="entry name" value="Peptidases_S8_5"/>
</dbReference>
<evidence type="ECO:0000313" key="15">
    <source>
        <dbReference type="Proteomes" id="UP001209540"/>
    </source>
</evidence>
<evidence type="ECO:0000256" key="2">
    <source>
        <dbReference type="ARBA" id="ARBA00022525"/>
    </source>
</evidence>
<reference evidence="14" key="1">
    <citation type="journal article" date="2022" name="IScience">
        <title>Evolution of zygomycete secretomes and the origins of terrestrial fungal ecologies.</title>
        <authorList>
            <person name="Chang Y."/>
            <person name="Wang Y."/>
            <person name="Mondo S."/>
            <person name="Ahrendt S."/>
            <person name="Andreopoulos W."/>
            <person name="Barry K."/>
            <person name="Beard J."/>
            <person name="Benny G.L."/>
            <person name="Blankenship S."/>
            <person name="Bonito G."/>
            <person name="Cuomo C."/>
            <person name="Desiro A."/>
            <person name="Gervers K.A."/>
            <person name="Hundley H."/>
            <person name="Kuo A."/>
            <person name="LaButti K."/>
            <person name="Lang B.F."/>
            <person name="Lipzen A."/>
            <person name="O'Donnell K."/>
            <person name="Pangilinan J."/>
            <person name="Reynolds N."/>
            <person name="Sandor L."/>
            <person name="Smith M.E."/>
            <person name="Tsang A."/>
            <person name="Grigoriev I.V."/>
            <person name="Stajich J.E."/>
            <person name="Spatafora J.W."/>
        </authorList>
    </citation>
    <scope>NUCLEOTIDE SEQUENCE</scope>
    <source>
        <strain evidence="14">RSA 2281</strain>
    </source>
</reference>
<keyword evidence="2" id="KW-0964">Secreted</keyword>
<evidence type="ECO:0000256" key="4">
    <source>
        <dbReference type="ARBA" id="ARBA00022729"/>
    </source>
</evidence>
<dbReference type="CDD" id="cd04818">
    <property type="entry name" value="PA_subtilisin_1"/>
    <property type="match status" value="1"/>
</dbReference>
<feature type="region of interest" description="Disordered" evidence="10">
    <location>
        <begin position="58"/>
        <end position="83"/>
    </location>
</feature>
<evidence type="ECO:0000256" key="9">
    <source>
        <dbReference type="RuleBase" id="RU003355"/>
    </source>
</evidence>
<dbReference type="GO" id="GO:0006508">
    <property type="term" value="P:proteolysis"/>
    <property type="evidence" value="ECO:0007669"/>
    <property type="project" value="UniProtKB-KW"/>
</dbReference>
<dbReference type="PROSITE" id="PS00137">
    <property type="entry name" value="SUBTILASE_HIS"/>
    <property type="match status" value="1"/>
</dbReference>
<feature type="active site" description="Charge relay system" evidence="7 8">
    <location>
        <position position="29"/>
    </location>
</feature>
<dbReference type="Pfam" id="PF02225">
    <property type="entry name" value="PA"/>
    <property type="match status" value="1"/>
</dbReference>
<evidence type="ECO:0000256" key="10">
    <source>
        <dbReference type="SAM" id="MobiDB-lite"/>
    </source>
</evidence>
<dbReference type="SUPFAM" id="SSF52025">
    <property type="entry name" value="PA domain"/>
    <property type="match status" value="1"/>
</dbReference>
<feature type="domain" description="PA" evidence="12">
    <location>
        <begin position="236"/>
        <end position="322"/>
    </location>
</feature>